<organism evidence="2 3">
    <name type="scientific">Morchella conica CCBAS932</name>
    <dbReference type="NCBI Taxonomy" id="1392247"/>
    <lineage>
        <taxon>Eukaryota</taxon>
        <taxon>Fungi</taxon>
        <taxon>Dikarya</taxon>
        <taxon>Ascomycota</taxon>
        <taxon>Pezizomycotina</taxon>
        <taxon>Pezizomycetes</taxon>
        <taxon>Pezizales</taxon>
        <taxon>Morchellaceae</taxon>
        <taxon>Morchella</taxon>
    </lineage>
</organism>
<dbReference type="AlphaFoldDB" id="A0A3N4KY47"/>
<feature type="transmembrane region" description="Helical" evidence="1">
    <location>
        <begin position="50"/>
        <end position="72"/>
    </location>
</feature>
<feature type="transmembrane region" description="Helical" evidence="1">
    <location>
        <begin position="78"/>
        <end position="95"/>
    </location>
</feature>
<name>A0A3N4KY47_9PEZI</name>
<dbReference type="InParanoid" id="A0A3N4KY47"/>
<evidence type="ECO:0000256" key="1">
    <source>
        <dbReference type="SAM" id="Phobius"/>
    </source>
</evidence>
<proteinExistence type="predicted"/>
<keyword evidence="1" id="KW-0812">Transmembrane</keyword>
<dbReference type="EMBL" id="ML119124">
    <property type="protein sequence ID" value="RPB13271.1"/>
    <property type="molecule type" value="Genomic_DNA"/>
</dbReference>
<keyword evidence="3" id="KW-1185">Reference proteome</keyword>
<gene>
    <name evidence="2" type="ORF">P167DRAFT_137220</name>
</gene>
<evidence type="ECO:0000313" key="3">
    <source>
        <dbReference type="Proteomes" id="UP000277580"/>
    </source>
</evidence>
<accession>A0A3N4KY47</accession>
<dbReference type="Proteomes" id="UP000277580">
    <property type="component" value="Unassembled WGS sequence"/>
</dbReference>
<reference evidence="2 3" key="1">
    <citation type="journal article" date="2018" name="Nat. Ecol. Evol.">
        <title>Pezizomycetes genomes reveal the molecular basis of ectomycorrhizal truffle lifestyle.</title>
        <authorList>
            <person name="Murat C."/>
            <person name="Payen T."/>
            <person name="Noel B."/>
            <person name="Kuo A."/>
            <person name="Morin E."/>
            <person name="Chen J."/>
            <person name="Kohler A."/>
            <person name="Krizsan K."/>
            <person name="Balestrini R."/>
            <person name="Da Silva C."/>
            <person name="Montanini B."/>
            <person name="Hainaut M."/>
            <person name="Levati E."/>
            <person name="Barry K.W."/>
            <person name="Belfiori B."/>
            <person name="Cichocki N."/>
            <person name="Clum A."/>
            <person name="Dockter R.B."/>
            <person name="Fauchery L."/>
            <person name="Guy J."/>
            <person name="Iotti M."/>
            <person name="Le Tacon F."/>
            <person name="Lindquist E.A."/>
            <person name="Lipzen A."/>
            <person name="Malagnac F."/>
            <person name="Mello A."/>
            <person name="Molinier V."/>
            <person name="Miyauchi S."/>
            <person name="Poulain J."/>
            <person name="Riccioni C."/>
            <person name="Rubini A."/>
            <person name="Sitrit Y."/>
            <person name="Splivallo R."/>
            <person name="Traeger S."/>
            <person name="Wang M."/>
            <person name="Zifcakova L."/>
            <person name="Wipf D."/>
            <person name="Zambonelli A."/>
            <person name="Paolocci F."/>
            <person name="Nowrousian M."/>
            <person name="Ottonello S."/>
            <person name="Baldrian P."/>
            <person name="Spatafora J.W."/>
            <person name="Henrissat B."/>
            <person name="Nagy L.G."/>
            <person name="Aury J.M."/>
            <person name="Wincker P."/>
            <person name="Grigoriev I.V."/>
            <person name="Bonfante P."/>
            <person name="Martin F.M."/>
        </authorList>
    </citation>
    <scope>NUCLEOTIDE SEQUENCE [LARGE SCALE GENOMIC DNA]</scope>
    <source>
        <strain evidence="2 3">CCBAS932</strain>
    </source>
</reference>
<sequence>MFVHCLHFYNSFICLKISFVWHFITFGILYYETHTLEVVVFRRCITEKALVFIGCLSGVGLFFFFIACHFYSLLLAELYYLISMIFLVGRSKLDFKIVI</sequence>
<evidence type="ECO:0000313" key="2">
    <source>
        <dbReference type="EMBL" id="RPB13271.1"/>
    </source>
</evidence>
<protein>
    <submittedName>
        <fullName evidence="2">Uncharacterized protein</fullName>
    </submittedName>
</protein>
<keyword evidence="1" id="KW-0472">Membrane</keyword>
<keyword evidence="1" id="KW-1133">Transmembrane helix</keyword>